<dbReference type="Pfam" id="PF07444">
    <property type="entry name" value="Ycf66_N"/>
    <property type="match status" value="1"/>
</dbReference>
<feature type="transmembrane region" description="Helical" evidence="1">
    <location>
        <begin position="12"/>
        <end position="29"/>
    </location>
</feature>
<feature type="transmembrane region" description="Helical" evidence="1">
    <location>
        <begin position="135"/>
        <end position="155"/>
    </location>
</feature>
<feature type="transmembrane region" description="Helical" evidence="1">
    <location>
        <begin position="110"/>
        <end position="129"/>
    </location>
</feature>
<feature type="transmembrane region" description="Helical" evidence="1">
    <location>
        <begin position="80"/>
        <end position="98"/>
    </location>
</feature>
<feature type="transmembrane region" description="Helical" evidence="1">
    <location>
        <begin position="58"/>
        <end position="74"/>
    </location>
</feature>
<evidence type="ECO:0000313" key="3">
    <source>
        <dbReference type="Proteomes" id="UP000255335"/>
    </source>
</evidence>
<keyword evidence="1" id="KW-0472">Membrane</keyword>
<gene>
    <name evidence="2" type="ORF">NCTC12221_01695</name>
</gene>
<accession>A0A377JVZ6</accession>
<organism evidence="2 3">
    <name type="scientific">Helicobacter cinaedi</name>
    <dbReference type="NCBI Taxonomy" id="213"/>
    <lineage>
        <taxon>Bacteria</taxon>
        <taxon>Pseudomonadati</taxon>
        <taxon>Campylobacterota</taxon>
        <taxon>Epsilonproteobacteria</taxon>
        <taxon>Campylobacterales</taxon>
        <taxon>Helicobacteraceae</taxon>
        <taxon>Helicobacter</taxon>
    </lineage>
</organism>
<dbReference type="EMBL" id="UGHZ01000003">
    <property type="protein sequence ID" value="STP13617.1"/>
    <property type="molecule type" value="Genomic_DNA"/>
</dbReference>
<name>A0A377JVZ6_9HELI</name>
<keyword evidence="1" id="KW-0812">Transmembrane</keyword>
<dbReference type="Proteomes" id="UP000255335">
    <property type="component" value="Unassembled WGS sequence"/>
</dbReference>
<sequence>MQTFSNMRRSGSYKQTLLGIALFATLYAYESLASMTIWLPPLIGVCLVLFMKFDKEDRFYSFIALLFGVALIESENNLPLGMLLGLFLFLALLVVPSIQTLLNTPKLAKASCVALAYLGLYIVAVMIDIATGGNITPPLLMVLCYVIFEIIIVMFL</sequence>
<reference evidence="2 3" key="1">
    <citation type="submission" date="2018-06" db="EMBL/GenBank/DDBJ databases">
        <authorList>
            <consortium name="Pathogen Informatics"/>
            <person name="Doyle S."/>
        </authorList>
    </citation>
    <scope>NUCLEOTIDE SEQUENCE [LARGE SCALE GENOMIC DNA]</scope>
    <source>
        <strain evidence="2 3">NCTC12221</strain>
    </source>
</reference>
<protein>
    <submittedName>
        <fullName evidence="2">Uncharacterized protein</fullName>
    </submittedName>
</protein>
<evidence type="ECO:0000256" key="1">
    <source>
        <dbReference type="SAM" id="Phobius"/>
    </source>
</evidence>
<proteinExistence type="predicted"/>
<dbReference type="AlphaFoldDB" id="A0A377JVZ6"/>
<keyword evidence="1" id="KW-1133">Transmembrane helix</keyword>
<dbReference type="InterPro" id="IPR010004">
    <property type="entry name" value="Uncharacterised_Ycf66"/>
</dbReference>
<evidence type="ECO:0000313" key="2">
    <source>
        <dbReference type="EMBL" id="STP13617.1"/>
    </source>
</evidence>